<organism evidence="3">
    <name type="scientific">viral metagenome</name>
    <dbReference type="NCBI Taxonomy" id="1070528"/>
    <lineage>
        <taxon>unclassified sequences</taxon>
        <taxon>metagenomes</taxon>
        <taxon>organismal metagenomes</taxon>
    </lineage>
</organism>
<protein>
    <submittedName>
        <fullName evidence="3">Uncharacterized protein</fullName>
    </submittedName>
</protein>
<feature type="region of interest" description="Disordered" evidence="2">
    <location>
        <begin position="300"/>
        <end position="359"/>
    </location>
</feature>
<evidence type="ECO:0000256" key="1">
    <source>
        <dbReference type="SAM" id="Coils"/>
    </source>
</evidence>
<feature type="compositionally biased region" description="Pro residues" evidence="2">
    <location>
        <begin position="331"/>
        <end position="344"/>
    </location>
</feature>
<evidence type="ECO:0000313" key="3">
    <source>
        <dbReference type="EMBL" id="QHT91635.1"/>
    </source>
</evidence>
<dbReference type="EMBL" id="MN740167">
    <property type="protein sequence ID" value="QHT91635.1"/>
    <property type="molecule type" value="Genomic_DNA"/>
</dbReference>
<proteinExistence type="predicted"/>
<feature type="coiled-coil region" evidence="1">
    <location>
        <begin position="99"/>
        <end position="126"/>
    </location>
</feature>
<sequence length="359" mass="41689">MISVEEAINNFYKEKSKYESLLEKDKKSIIKNKELSWKEKRLEYKKLKPKCVNCKRPVGSIFTITHDSSKLNEFRILRATCGDRVNPCNFNININPGSYNNIVTDLKKEEDDLKKYKMKIIDEKNKLLFGYISTEDAVTNFEEIKNDITTSSELLGLYYKEYNNVFDNEEKKSMLKQLLSSSYLLINQIKNAIKNYEKTHNTQYCQDAVTMYIEQLKPILDKIMNLKYSASFVDYDIKNGVYSLIQQKYTIRNIESMNVEPQVINFEKGVAVVPQNKTKKARDEPSVKKNVTKKRQLLIEEDSDLDEIEQQSQAALEEEKTEVNSPLYEPVSPPYNPASPPYNPASPVDDNQQSDDEEE</sequence>
<name>A0A6C0IGI1_9ZZZZ</name>
<accession>A0A6C0IGI1</accession>
<evidence type="ECO:0000256" key="2">
    <source>
        <dbReference type="SAM" id="MobiDB-lite"/>
    </source>
</evidence>
<dbReference type="AlphaFoldDB" id="A0A6C0IGI1"/>
<keyword evidence="1" id="KW-0175">Coiled coil</keyword>
<reference evidence="3" key="1">
    <citation type="journal article" date="2020" name="Nature">
        <title>Giant virus diversity and host interactions through global metagenomics.</title>
        <authorList>
            <person name="Schulz F."/>
            <person name="Roux S."/>
            <person name="Paez-Espino D."/>
            <person name="Jungbluth S."/>
            <person name="Walsh D.A."/>
            <person name="Denef V.J."/>
            <person name="McMahon K.D."/>
            <person name="Konstantinidis K.T."/>
            <person name="Eloe-Fadrosh E.A."/>
            <person name="Kyrpides N.C."/>
            <person name="Woyke T."/>
        </authorList>
    </citation>
    <scope>NUCLEOTIDE SEQUENCE</scope>
    <source>
        <strain evidence="3">GVMAG-M-3300023184-86</strain>
    </source>
</reference>
<feature type="compositionally biased region" description="Acidic residues" evidence="2">
    <location>
        <begin position="300"/>
        <end position="309"/>
    </location>
</feature>
<feature type="region of interest" description="Disordered" evidence="2">
    <location>
        <begin position="276"/>
        <end position="295"/>
    </location>
</feature>